<name>A0A1H7QL19_STRJI</name>
<evidence type="ECO:0000259" key="4">
    <source>
        <dbReference type="Pfam" id="PF00294"/>
    </source>
</evidence>
<feature type="compositionally biased region" description="Pro residues" evidence="3">
    <location>
        <begin position="256"/>
        <end position="266"/>
    </location>
</feature>
<proteinExistence type="predicted"/>
<dbReference type="PANTHER" id="PTHR46566">
    <property type="entry name" value="1-PHOSPHOFRUCTOKINASE-RELATED"/>
    <property type="match status" value="1"/>
</dbReference>
<dbReference type="InterPro" id="IPR002173">
    <property type="entry name" value="Carboh/pur_kinase_PfkB_CS"/>
</dbReference>
<protein>
    <submittedName>
        <fullName evidence="5">Tagatose 6-phosphate kinase</fullName>
    </submittedName>
</protein>
<dbReference type="SUPFAM" id="SSF53613">
    <property type="entry name" value="Ribokinase-like"/>
    <property type="match status" value="1"/>
</dbReference>
<dbReference type="PANTHER" id="PTHR46566:SF5">
    <property type="entry name" value="1-PHOSPHOFRUCTOKINASE"/>
    <property type="match status" value="1"/>
</dbReference>
<evidence type="ECO:0000313" key="6">
    <source>
        <dbReference type="Proteomes" id="UP000183015"/>
    </source>
</evidence>
<dbReference type="AlphaFoldDB" id="A0A1H7QL19"/>
<accession>A0A1H7QL19</accession>
<feature type="region of interest" description="Disordered" evidence="3">
    <location>
        <begin position="97"/>
        <end position="121"/>
    </location>
</feature>
<dbReference type="InterPro" id="IPR029056">
    <property type="entry name" value="Ribokinase-like"/>
</dbReference>
<reference evidence="6" key="1">
    <citation type="submission" date="2016-10" db="EMBL/GenBank/DDBJ databases">
        <authorList>
            <person name="Varghese N."/>
        </authorList>
    </citation>
    <scope>NUCLEOTIDE SEQUENCE [LARGE SCALE GENOMIC DNA]</scope>
    <source>
        <strain evidence="6">DSM 45096 / BCRC 16803 / CGMCC 4.1857 / CIP 109030 / JCM 12277 / KCTC 19219 / NBRC 100920 / 33214</strain>
    </source>
</reference>
<evidence type="ECO:0000256" key="1">
    <source>
        <dbReference type="ARBA" id="ARBA00022679"/>
    </source>
</evidence>
<dbReference type="GO" id="GO:0005829">
    <property type="term" value="C:cytosol"/>
    <property type="evidence" value="ECO:0007669"/>
    <property type="project" value="TreeGrafter"/>
</dbReference>
<dbReference type="EMBL" id="FOAZ01000009">
    <property type="protein sequence ID" value="SEL48295.1"/>
    <property type="molecule type" value="Genomic_DNA"/>
</dbReference>
<gene>
    <name evidence="5" type="ORF">SAMN05414137_10968</name>
</gene>
<feature type="region of interest" description="Disordered" evidence="3">
    <location>
        <begin position="235"/>
        <end position="301"/>
    </location>
</feature>
<feature type="compositionally biased region" description="Low complexity" evidence="3">
    <location>
        <begin position="235"/>
        <end position="247"/>
    </location>
</feature>
<feature type="domain" description="Carbohydrate kinase PfkB" evidence="4">
    <location>
        <begin position="12"/>
        <end position="95"/>
    </location>
</feature>
<evidence type="ECO:0000256" key="3">
    <source>
        <dbReference type="SAM" id="MobiDB-lite"/>
    </source>
</evidence>
<feature type="compositionally biased region" description="Low complexity" evidence="3">
    <location>
        <begin position="110"/>
        <end position="119"/>
    </location>
</feature>
<dbReference type="PROSITE" id="PS00583">
    <property type="entry name" value="PFKB_KINASES_1"/>
    <property type="match status" value="1"/>
</dbReference>
<dbReference type="OrthoDB" id="9801219at2"/>
<keyword evidence="1" id="KW-0808">Transferase</keyword>
<organism evidence="5 6">
    <name type="scientific">Streptacidiphilus jiangxiensis</name>
    <dbReference type="NCBI Taxonomy" id="235985"/>
    <lineage>
        <taxon>Bacteria</taxon>
        <taxon>Bacillati</taxon>
        <taxon>Actinomycetota</taxon>
        <taxon>Actinomycetes</taxon>
        <taxon>Kitasatosporales</taxon>
        <taxon>Streptomycetaceae</taxon>
        <taxon>Streptacidiphilus</taxon>
    </lineage>
</organism>
<keyword evidence="6" id="KW-1185">Reference proteome</keyword>
<keyword evidence="2 5" id="KW-0418">Kinase</keyword>
<dbReference type="Proteomes" id="UP000183015">
    <property type="component" value="Unassembled WGS sequence"/>
</dbReference>
<dbReference type="Pfam" id="PF00294">
    <property type="entry name" value="PfkB"/>
    <property type="match status" value="3"/>
</dbReference>
<feature type="domain" description="Carbohydrate kinase PfkB" evidence="4">
    <location>
        <begin position="310"/>
        <end position="393"/>
    </location>
</feature>
<evidence type="ECO:0000313" key="5">
    <source>
        <dbReference type="EMBL" id="SEL48295.1"/>
    </source>
</evidence>
<dbReference type="Gene3D" id="3.40.1190.20">
    <property type="match status" value="2"/>
</dbReference>
<evidence type="ECO:0000256" key="2">
    <source>
        <dbReference type="ARBA" id="ARBA00022777"/>
    </source>
</evidence>
<sequence length="412" mass="40116">MIVTVTLNAALDVTYVVEGGVRPGATHRVRSVSERAGGKGVNTARVLASQGEPVLALGLAGGTAGAALRADLGAAGVPHRFTAVAGATRRTVAVVAAPPTAPDGPDGPDGPDTGSGATGEVTGFWEPGPQVTAAEWARFVADFGAALDHGVRAVVLAGSLPPGVPRDAYAQLVRLASGAGVPTLVDADADALREALAARPTLVKPNAEEALRALGAESHPVATDTGRNVGAIGARPAAADAATRTTGAPGGGAVPAPAPRPTPAWRPAPTVSGECLDGAAARASEPEPAPAPASDRSERPLVTAPGVLARRLVEAGARHAVVSAGADGLVACWGGRLLAVVPPRVVVGNATGAGDAASAALALALARGTGPAEALAHAVALSAAAVAAPLAGDVAPDVLAELAPLVAVRDLT</sequence>
<dbReference type="InterPro" id="IPR011611">
    <property type="entry name" value="PfkB_dom"/>
</dbReference>
<dbReference type="eggNOG" id="COG1105">
    <property type="taxonomic scope" value="Bacteria"/>
</dbReference>
<feature type="domain" description="Carbohydrate kinase PfkB" evidence="4">
    <location>
        <begin position="152"/>
        <end position="225"/>
    </location>
</feature>
<dbReference type="STRING" id="235985.SAMN05414137_10968"/>
<dbReference type="GO" id="GO:0008443">
    <property type="term" value="F:phosphofructokinase activity"/>
    <property type="evidence" value="ECO:0007669"/>
    <property type="project" value="TreeGrafter"/>
</dbReference>
<dbReference type="RefSeq" id="WP_042457057.1">
    <property type="nucleotide sequence ID" value="NZ_BBPN01000045.1"/>
</dbReference>